<evidence type="ECO:0000313" key="10">
    <source>
        <dbReference type="Proteomes" id="UP001589894"/>
    </source>
</evidence>
<name>A0ABV6P183_9ACTN</name>
<gene>
    <name evidence="9" type="primary">mptB</name>
    <name evidence="9" type="ORF">ACFFHU_21945</name>
</gene>
<comment type="caution">
    <text evidence="9">The sequence shown here is derived from an EMBL/GenBank/DDBJ whole genome shotgun (WGS) entry which is preliminary data.</text>
</comment>
<evidence type="ECO:0000256" key="3">
    <source>
        <dbReference type="ARBA" id="ARBA00022679"/>
    </source>
</evidence>
<feature type="transmembrane region" description="Helical" evidence="8">
    <location>
        <begin position="54"/>
        <end position="73"/>
    </location>
</feature>
<dbReference type="NCBIfam" id="NF038066">
    <property type="entry name" value="MptB"/>
    <property type="match status" value="1"/>
</dbReference>
<keyword evidence="5 8" id="KW-1133">Transmembrane helix</keyword>
<evidence type="ECO:0000256" key="2">
    <source>
        <dbReference type="ARBA" id="ARBA00022676"/>
    </source>
</evidence>
<comment type="similarity">
    <text evidence="7">Belongs to the MptA/B family.</text>
</comment>
<organism evidence="9 10">
    <name type="scientific">Plantactinospora siamensis</name>
    <dbReference type="NCBI Taxonomy" id="555372"/>
    <lineage>
        <taxon>Bacteria</taxon>
        <taxon>Bacillati</taxon>
        <taxon>Actinomycetota</taxon>
        <taxon>Actinomycetes</taxon>
        <taxon>Micromonosporales</taxon>
        <taxon>Micromonosporaceae</taxon>
        <taxon>Plantactinospora</taxon>
    </lineage>
</organism>
<dbReference type="InterPro" id="IPR049829">
    <property type="entry name" value="MptA/B-like"/>
</dbReference>
<protein>
    <submittedName>
        <fullName evidence="9">Polyprenol phosphomannose-dependent alpha 1,6 mannosyltransferase MptB</fullName>
    </submittedName>
</protein>
<evidence type="ECO:0000256" key="8">
    <source>
        <dbReference type="SAM" id="Phobius"/>
    </source>
</evidence>
<keyword evidence="3" id="KW-0808">Transferase</keyword>
<feature type="transmembrane region" description="Helical" evidence="8">
    <location>
        <begin position="172"/>
        <end position="193"/>
    </location>
</feature>
<evidence type="ECO:0000256" key="1">
    <source>
        <dbReference type="ARBA" id="ARBA00004141"/>
    </source>
</evidence>
<feature type="transmembrane region" description="Helical" evidence="8">
    <location>
        <begin position="85"/>
        <end position="101"/>
    </location>
</feature>
<feature type="transmembrane region" description="Helical" evidence="8">
    <location>
        <begin position="248"/>
        <end position="273"/>
    </location>
</feature>
<feature type="transmembrane region" description="Helical" evidence="8">
    <location>
        <begin position="376"/>
        <end position="395"/>
    </location>
</feature>
<evidence type="ECO:0000256" key="6">
    <source>
        <dbReference type="ARBA" id="ARBA00023136"/>
    </source>
</evidence>
<accession>A0ABV6P183</accession>
<dbReference type="Pfam" id="PF26314">
    <property type="entry name" value="MptA_B_family"/>
    <property type="match status" value="1"/>
</dbReference>
<feature type="transmembrane region" description="Helical" evidence="8">
    <location>
        <begin position="199"/>
        <end position="218"/>
    </location>
</feature>
<proteinExistence type="inferred from homology"/>
<comment type="subcellular location">
    <subcellularLocation>
        <location evidence="1">Membrane</location>
        <topology evidence="1">Multi-pass membrane protein</topology>
    </subcellularLocation>
</comment>
<dbReference type="RefSeq" id="WP_377341743.1">
    <property type="nucleotide sequence ID" value="NZ_JBHLUE010000017.1"/>
</dbReference>
<feature type="transmembrane region" description="Helical" evidence="8">
    <location>
        <begin position="447"/>
        <end position="469"/>
    </location>
</feature>
<evidence type="ECO:0000313" key="9">
    <source>
        <dbReference type="EMBL" id="MFC0566788.1"/>
    </source>
</evidence>
<keyword evidence="10" id="KW-1185">Reference proteome</keyword>
<feature type="transmembrane region" description="Helical" evidence="8">
    <location>
        <begin position="415"/>
        <end position="435"/>
    </location>
</feature>
<reference evidence="9 10" key="1">
    <citation type="submission" date="2024-09" db="EMBL/GenBank/DDBJ databases">
        <authorList>
            <person name="Sun Q."/>
            <person name="Mori K."/>
        </authorList>
    </citation>
    <scope>NUCLEOTIDE SEQUENCE [LARGE SCALE GENOMIC DNA]</scope>
    <source>
        <strain evidence="9 10">TBRC 2205</strain>
    </source>
</reference>
<feature type="transmembrane region" description="Helical" evidence="8">
    <location>
        <begin position="285"/>
        <end position="311"/>
    </location>
</feature>
<dbReference type="GO" id="GO:0016757">
    <property type="term" value="F:glycosyltransferase activity"/>
    <property type="evidence" value="ECO:0007669"/>
    <property type="project" value="UniProtKB-KW"/>
</dbReference>
<evidence type="ECO:0000256" key="7">
    <source>
        <dbReference type="ARBA" id="ARBA00043987"/>
    </source>
</evidence>
<sequence>MPQPRLPDHARSRLIGTLGSVLVGAGGAVAGALPVRDPLTGLAAVVELRRYPGVGVLAVGAGLALLVAAWWGLGRSAPTARDLRITLLCWAIPLSVAPPLFSRDVYSYLAQGAMVRAGLDVYRTGPAALGGPLLAEVPAVWQHTPTPYGPVFLALATAVASVCGPHPVLGVLGLRLVSVASVALLAAVVPALARRYGVAPASALRLAVLNPLVLLHLVSGAHNDGPMVALTAAGLAVAAVYRRPALGTVLVTLAALVKAPAALGLLFLVPIWAGELAGPARPARAAAGTVGIAAGTAALVTTLTGTGYGWIGALQTPVSAHNWSLSSALGRITRLLLETLGSDLAAQAMAAWRTAGLVAGAALVVAAWLHRRRLGAVHALGLGLLAVVLCGPALRPWYLLWGLVPFAVAAPAGRARAWAAAASAGLTVVIMPNGFAPHPAQIGQIALGALVGLVLAAATLLPAGGAALLQMLPGRPARPTGPPEPAGAGAPA</sequence>
<keyword evidence="2 9" id="KW-0328">Glycosyltransferase</keyword>
<evidence type="ECO:0000256" key="5">
    <source>
        <dbReference type="ARBA" id="ARBA00022989"/>
    </source>
</evidence>
<feature type="transmembrane region" description="Helical" evidence="8">
    <location>
        <begin position="350"/>
        <end position="369"/>
    </location>
</feature>
<keyword evidence="4 8" id="KW-0812">Transmembrane</keyword>
<keyword evidence="6 8" id="KW-0472">Membrane</keyword>
<dbReference type="Proteomes" id="UP001589894">
    <property type="component" value="Unassembled WGS sequence"/>
</dbReference>
<dbReference type="EMBL" id="JBHLUE010000017">
    <property type="protein sequence ID" value="MFC0566788.1"/>
    <property type="molecule type" value="Genomic_DNA"/>
</dbReference>
<evidence type="ECO:0000256" key="4">
    <source>
        <dbReference type="ARBA" id="ARBA00022692"/>
    </source>
</evidence>